<dbReference type="InterPro" id="IPR027417">
    <property type="entry name" value="P-loop_NTPase"/>
</dbReference>
<evidence type="ECO:0000256" key="2">
    <source>
        <dbReference type="ARBA" id="ARBA00022741"/>
    </source>
</evidence>
<dbReference type="InterPro" id="IPR000212">
    <property type="entry name" value="DNA_helicase_UvrD/REP"/>
</dbReference>
<evidence type="ECO:0000313" key="13">
    <source>
        <dbReference type="Proteomes" id="UP000326067"/>
    </source>
</evidence>
<dbReference type="InterPro" id="IPR013986">
    <property type="entry name" value="DExx_box_DNA_helicase_dom_sf"/>
</dbReference>
<name>A0A5E7HKL2_PSEFL</name>
<dbReference type="GO" id="GO:0016887">
    <property type="term" value="F:ATP hydrolysis activity"/>
    <property type="evidence" value="ECO:0007669"/>
    <property type="project" value="RHEA"/>
</dbReference>
<dbReference type="RefSeq" id="WP_150635285.1">
    <property type="nucleotide sequence ID" value="NZ_CABVIC010000001.1"/>
</dbReference>
<evidence type="ECO:0000256" key="6">
    <source>
        <dbReference type="ARBA" id="ARBA00023235"/>
    </source>
</evidence>
<evidence type="ECO:0000256" key="3">
    <source>
        <dbReference type="ARBA" id="ARBA00022801"/>
    </source>
</evidence>
<evidence type="ECO:0000256" key="7">
    <source>
        <dbReference type="ARBA" id="ARBA00034617"/>
    </source>
</evidence>
<protein>
    <recommendedName>
        <fullName evidence="8">DNA 3'-5' helicase</fullName>
        <ecNumber evidence="8">5.6.2.4</ecNumber>
    </recommendedName>
</protein>
<proteinExistence type="inferred from homology"/>
<gene>
    <name evidence="12" type="primary">rep_2</name>
    <name evidence="12" type="ORF">PS847_00943</name>
</gene>
<keyword evidence="5 10" id="KW-0067">ATP-binding</keyword>
<accession>A0A5E7HKL2</accession>
<dbReference type="PANTHER" id="PTHR11070">
    <property type="entry name" value="UVRD / RECB / PCRA DNA HELICASE FAMILY MEMBER"/>
    <property type="match status" value="1"/>
</dbReference>
<dbReference type="GO" id="GO:0003677">
    <property type="term" value="F:DNA binding"/>
    <property type="evidence" value="ECO:0007669"/>
    <property type="project" value="UniProtKB-KW"/>
</dbReference>
<organism evidence="12 13">
    <name type="scientific">Pseudomonas fluorescens</name>
    <dbReference type="NCBI Taxonomy" id="294"/>
    <lineage>
        <taxon>Bacteria</taxon>
        <taxon>Pseudomonadati</taxon>
        <taxon>Pseudomonadota</taxon>
        <taxon>Gammaproteobacteria</taxon>
        <taxon>Pseudomonadales</taxon>
        <taxon>Pseudomonadaceae</taxon>
        <taxon>Pseudomonas</taxon>
    </lineage>
</organism>
<feature type="binding site" evidence="10">
    <location>
        <begin position="288"/>
        <end position="295"/>
    </location>
    <ligand>
        <name>ATP</name>
        <dbReference type="ChEBI" id="CHEBI:30616"/>
    </ligand>
</feature>
<evidence type="ECO:0000259" key="11">
    <source>
        <dbReference type="PROSITE" id="PS51198"/>
    </source>
</evidence>
<dbReference type="GO" id="GO:0005524">
    <property type="term" value="F:ATP binding"/>
    <property type="evidence" value="ECO:0007669"/>
    <property type="project" value="UniProtKB-UniRule"/>
</dbReference>
<dbReference type="InterPro" id="IPR014017">
    <property type="entry name" value="DNA_helicase_UvrD-like_C"/>
</dbReference>
<comment type="catalytic activity">
    <reaction evidence="9">
        <text>ATP + H2O = ADP + phosphate + H(+)</text>
        <dbReference type="Rhea" id="RHEA:13065"/>
        <dbReference type="ChEBI" id="CHEBI:15377"/>
        <dbReference type="ChEBI" id="CHEBI:15378"/>
        <dbReference type="ChEBI" id="CHEBI:30616"/>
        <dbReference type="ChEBI" id="CHEBI:43474"/>
        <dbReference type="ChEBI" id="CHEBI:456216"/>
        <dbReference type="EC" id="5.6.2.4"/>
    </reaction>
</comment>
<keyword evidence="2 10" id="KW-0547">Nucleotide-binding</keyword>
<dbReference type="PANTHER" id="PTHR11070:SF45">
    <property type="entry name" value="DNA 3'-5' HELICASE"/>
    <property type="match status" value="1"/>
</dbReference>
<comment type="catalytic activity">
    <reaction evidence="7">
        <text>Couples ATP hydrolysis with the unwinding of duplex DNA by translocating in the 3'-5' direction.</text>
        <dbReference type="EC" id="5.6.2.4"/>
    </reaction>
</comment>
<dbReference type="EC" id="5.6.2.4" evidence="8"/>
<dbReference type="AlphaFoldDB" id="A0A5E7HKL2"/>
<dbReference type="Pfam" id="PF00580">
    <property type="entry name" value="UvrD-helicase"/>
    <property type="match status" value="1"/>
</dbReference>
<dbReference type="GO" id="GO:0043138">
    <property type="term" value="F:3'-5' DNA helicase activity"/>
    <property type="evidence" value="ECO:0007669"/>
    <property type="project" value="UniProtKB-EC"/>
</dbReference>
<dbReference type="EMBL" id="CABVIC010000001">
    <property type="protein sequence ID" value="VVO63836.1"/>
    <property type="molecule type" value="Genomic_DNA"/>
</dbReference>
<dbReference type="Gene3D" id="3.40.50.300">
    <property type="entry name" value="P-loop containing nucleotide triphosphate hydrolases"/>
    <property type="match status" value="2"/>
</dbReference>
<dbReference type="InterPro" id="IPR014016">
    <property type="entry name" value="UvrD-like_ATP-bd"/>
</dbReference>
<keyword evidence="6" id="KW-0413">Isomerase</keyword>
<evidence type="ECO:0000256" key="10">
    <source>
        <dbReference type="PROSITE-ProRule" id="PRU00560"/>
    </source>
</evidence>
<dbReference type="Pfam" id="PF13361">
    <property type="entry name" value="UvrD_C"/>
    <property type="match status" value="2"/>
</dbReference>
<evidence type="ECO:0000256" key="1">
    <source>
        <dbReference type="ARBA" id="ARBA00009922"/>
    </source>
</evidence>
<dbReference type="GO" id="GO:0000725">
    <property type="term" value="P:recombinational repair"/>
    <property type="evidence" value="ECO:0007669"/>
    <property type="project" value="TreeGrafter"/>
</dbReference>
<keyword evidence="3 10" id="KW-0378">Hydrolase</keyword>
<evidence type="ECO:0000256" key="5">
    <source>
        <dbReference type="ARBA" id="ARBA00022840"/>
    </source>
</evidence>
<evidence type="ECO:0000256" key="4">
    <source>
        <dbReference type="ARBA" id="ARBA00022806"/>
    </source>
</evidence>
<sequence length="764" mass="84990">MPQVIIPRSFRKMLKDLSKADRIGKQVAQRAEAACTQANLNDQIRLERTHHGESRLDCEKYDLGDGYRLVLQRNKVDSEDFLIMLFVGSHTDSDTWLAMHRGYKWVRKDSDGKIDFIQVSSPYEPRRPPLIDLSIDTPDHVLDEPLLSTFTADDFKGSTLGLEISQILLGVTKGDWGESSDSIITRIEEQSDTESALLALDLLSMADHSDIEGARQRLHLDASQAHEASTAELLEAVNSPINAETFYTWKEEEGMPDPSDREEWMLYLHPDQRKIAHADLAGPSRLRGVSGSGKTCVLVHRAQFLANKYGEPVLVVTLTESMRKLLTSLVTALCGPERALIHVATIQGLARDVVQDLNPAVTRRPVESYAEGAMAAVIKSVPEFSSGTHALGRLLPHDLKHFLREELSYIRTRLLPAQYSTYATSSFRRIGRGKALGETARKQVMQALQAYEQYITESGAPDFEGMLQEAVTLLDTQGDKSSKRWRAVLADEVQDLSQNEIYMLSLIRTPAGELLKTAPDGLFLVGDGAQTIYKRGFSLKTLGINLYRASVFKKNYRNTKEILQAAYALIINYEFSDIDEDSQQKPLAPDFAVRRGERPGLVRCKSKADELDYVVSAIIKIREIHGEQALDDVCVISRSKPFRTQAIQAMQGLGIPCVDVKGNFSIDSPGVRVSTVESAKGFEFGTVFLANVSEAVSNARPQEATEAGDVAKLYVAMTRARDLLHISYVSNNEWSPVEALHTIGPWCESLKFEDGNVKALVEYA</sequence>
<dbReference type="Proteomes" id="UP000326067">
    <property type="component" value="Unassembled WGS sequence"/>
</dbReference>
<dbReference type="PROSITE" id="PS51198">
    <property type="entry name" value="UVRD_HELICASE_ATP_BIND"/>
    <property type="match status" value="1"/>
</dbReference>
<reference evidence="12 13" key="1">
    <citation type="submission" date="2019-09" db="EMBL/GenBank/DDBJ databases">
        <authorList>
            <person name="Chandra G."/>
            <person name="Truman W A."/>
        </authorList>
    </citation>
    <scope>NUCLEOTIDE SEQUENCE [LARGE SCALE GENOMIC DNA]</scope>
    <source>
        <strain evidence="12">PS847</strain>
    </source>
</reference>
<feature type="domain" description="UvrD-like helicase ATP-binding" evidence="11">
    <location>
        <begin position="267"/>
        <end position="576"/>
    </location>
</feature>
<dbReference type="SUPFAM" id="SSF52540">
    <property type="entry name" value="P-loop containing nucleoside triphosphate hydrolases"/>
    <property type="match status" value="1"/>
</dbReference>
<evidence type="ECO:0000313" key="12">
    <source>
        <dbReference type="EMBL" id="VVO63836.1"/>
    </source>
</evidence>
<evidence type="ECO:0000256" key="9">
    <source>
        <dbReference type="ARBA" id="ARBA00048988"/>
    </source>
</evidence>
<dbReference type="Gene3D" id="1.10.10.160">
    <property type="match status" value="1"/>
</dbReference>
<comment type="similarity">
    <text evidence="1">Belongs to the helicase family. UvrD subfamily.</text>
</comment>
<evidence type="ECO:0000256" key="8">
    <source>
        <dbReference type="ARBA" id="ARBA00034808"/>
    </source>
</evidence>
<keyword evidence="4 10" id="KW-0347">Helicase</keyword>